<reference evidence="2" key="1">
    <citation type="journal article" date="2017" name="Sci. Rep.">
        <title>Determination of the Genome and Primary Transcriptome of Syngas Fermenting Eubacterium limosum ATCC 8486.</title>
        <authorList>
            <person name="Song Y."/>
            <person name="Shin J."/>
            <person name="Jeong Y."/>
            <person name="Jin S."/>
            <person name="Lee J.K."/>
            <person name="Kim D.R."/>
            <person name="Kim S.C."/>
            <person name="Cho S."/>
            <person name="Cho B.K."/>
        </authorList>
    </citation>
    <scope>NUCLEOTIDE SEQUENCE [LARGE SCALE GENOMIC DNA]</scope>
    <source>
        <strain evidence="2">ATCC 8486</strain>
    </source>
</reference>
<name>A0AAC9QRN9_EUBLI</name>
<sequence>MVFEDLTLTLLKGDKGVEFFFVLAQSMIIIYYNISPTQKEIIKHQKKALSFNFRACSINGHTAAGMQGFYFKFLSVTAFWLNPNGPSWYSSGSSGFCFPLYRRSSIFSSARFLKNTQSVFQGEHRYPFF</sequence>
<protein>
    <submittedName>
        <fullName evidence="1">Uncharacterized protein</fullName>
    </submittedName>
</protein>
<evidence type="ECO:0000313" key="1">
    <source>
        <dbReference type="EMBL" id="ARD64412.1"/>
    </source>
</evidence>
<evidence type="ECO:0000313" key="2">
    <source>
        <dbReference type="Proteomes" id="UP000192391"/>
    </source>
</evidence>
<accession>A0AAC9QRN9</accession>
<dbReference type="Proteomes" id="UP000192391">
    <property type="component" value="Chromosome"/>
</dbReference>
<gene>
    <name evidence="1" type="ORF">B2M23_02085</name>
</gene>
<dbReference type="AlphaFoldDB" id="A0AAC9QRN9"/>
<dbReference type="EMBL" id="CP019962">
    <property type="protein sequence ID" value="ARD64412.1"/>
    <property type="molecule type" value="Genomic_DNA"/>
</dbReference>
<dbReference type="KEGG" id="elim:B2M23_02085"/>
<organism evidence="1 2">
    <name type="scientific">Eubacterium limosum</name>
    <dbReference type="NCBI Taxonomy" id="1736"/>
    <lineage>
        <taxon>Bacteria</taxon>
        <taxon>Bacillati</taxon>
        <taxon>Bacillota</taxon>
        <taxon>Clostridia</taxon>
        <taxon>Eubacteriales</taxon>
        <taxon>Eubacteriaceae</taxon>
        <taxon>Eubacterium</taxon>
    </lineage>
</organism>
<proteinExistence type="predicted"/>